<dbReference type="Pfam" id="PF18143">
    <property type="entry name" value="HAD_SAK_2"/>
    <property type="match status" value="1"/>
</dbReference>
<evidence type="ECO:0000313" key="2">
    <source>
        <dbReference type="Proteomes" id="UP000812961"/>
    </source>
</evidence>
<sequence length="157" mass="17714">MLVFLDIDGVMVPCKSHKLPDFLADGFAAFSTAATRTLNRLLSEYNATIMLTTSHKEKYSLAKWEDIFSKRGIDVTGKIQSLPANVDHQSRKSELINWFNLHSPAKDFVILDDDKGLNDLPRFLKEHLILTSPYIGLTENHLSEIDSMVDTNGQVSY</sequence>
<reference evidence="1 2" key="1">
    <citation type="submission" date="2021-08" db="EMBL/GenBank/DDBJ databases">
        <title>The genome sequence of Chitinophaga sp. B61.</title>
        <authorList>
            <person name="Zhang X."/>
        </authorList>
    </citation>
    <scope>NUCLEOTIDE SEQUENCE [LARGE SCALE GENOMIC DNA]</scope>
    <source>
        <strain evidence="1 2">B61</strain>
    </source>
</reference>
<organism evidence="1 2">
    <name type="scientific">Chitinophaga rhizophila</name>
    <dbReference type="NCBI Taxonomy" id="2866212"/>
    <lineage>
        <taxon>Bacteria</taxon>
        <taxon>Pseudomonadati</taxon>
        <taxon>Bacteroidota</taxon>
        <taxon>Chitinophagia</taxon>
        <taxon>Chitinophagales</taxon>
        <taxon>Chitinophagaceae</taxon>
        <taxon>Chitinophaga</taxon>
    </lineage>
</organism>
<dbReference type="RefSeq" id="WP_220248645.1">
    <property type="nucleotide sequence ID" value="NZ_JAICCF010000001.1"/>
</dbReference>
<keyword evidence="2" id="KW-1185">Reference proteome</keyword>
<protein>
    <recommendedName>
        <fullName evidence="3">FCP1 homology domain-containing protein</fullName>
    </recommendedName>
</protein>
<comment type="caution">
    <text evidence="1">The sequence shown here is derived from an EMBL/GenBank/DDBJ whole genome shotgun (WGS) entry which is preliminary data.</text>
</comment>
<dbReference type="EMBL" id="JAICCF010000001">
    <property type="protein sequence ID" value="MBW8683424.1"/>
    <property type="molecule type" value="Genomic_DNA"/>
</dbReference>
<name>A0ABS7G719_9BACT</name>
<evidence type="ECO:0008006" key="3">
    <source>
        <dbReference type="Google" id="ProtNLM"/>
    </source>
</evidence>
<gene>
    <name evidence="1" type="ORF">K1Y79_03680</name>
</gene>
<dbReference type="Proteomes" id="UP000812961">
    <property type="component" value="Unassembled WGS sequence"/>
</dbReference>
<evidence type="ECO:0000313" key="1">
    <source>
        <dbReference type="EMBL" id="MBW8683424.1"/>
    </source>
</evidence>
<proteinExistence type="predicted"/>
<accession>A0ABS7G719</accession>